<sequence>MLRACGGRPLPTPRALHVCARSRPSTHAACAHRRGCARPPPSSSSKPPRRAKAARAPPVRRIGRPFVAGEDRATSDRPEVKRPGPQGVESNRFYPRVAEPAVRGPRERFRFRARRRRRAAGAARRHRARGGAERARLLTSLLMFSGQSVHWHDPIPRVSRPGPLHGQRPRRLLTQHTPAHHCRARRRAAQLSTLQQPRAA</sequence>
<evidence type="ECO:0000256" key="1">
    <source>
        <dbReference type="SAM" id="MobiDB-lite"/>
    </source>
</evidence>
<organism evidence="2 3">
    <name type="scientific">Emiliania huxleyi (strain CCMP1516)</name>
    <dbReference type="NCBI Taxonomy" id="280463"/>
    <lineage>
        <taxon>Eukaryota</taxon>
        <taxon>Haptista</taxon>
        <taxon>Haptophyta</taxon>
        <taxon>Prymnesiophyceae</taxon>
        <taxon>Isochrysidales</taxon>
        <taxon>Noelaerhabdaceae</taxon>
        <taxon>Emiliania</taxon>
    </lineage>
</organism>
<dbReference type="HOGENOM" id="CLU_1368445_0_0_1"/>
<proteinExistence type="predicted"/>
<reference evidence="2" key="2">
    <citation type="submission" date="2024-10" db="UniProtKB">
        <authorList>
            <consortium name="EnsemblProtists"/>
        </authorList>
    </citation>
    <scope>IDENTIFICATION</scope>
</reference>
<feature type="compositionally biased region" description="Basic and acidic residues" evidence="1">
    <location>
        <begin position="69"/>
        <end position="82"/>
    </location>
</feature>
<evidence type="ECO:0000313" key="2">
    <source>
        <dbReference type="EnsemblProtists" id="EOD40995"/>
    </source>
</evidence>
<protein>
    <submittedName>
        <fullName evidence="2">Uncharacterized protein</fullName>
    </submittedName>
</protein>
<name>A0A0D3KZ10_EMIH1</name>
<dbReference type="KEGG" id="ehx:EMIHUDRAFT_439424"/>
<reference evidence="3" key="1">
    <citation type="journal article" date="2013" name="Nature">
        <title>Pan genome of the phytoplankton Emiliania underpins its global distribution.</title>
        <authorList>
            <person name="Read B.A."/>
            <person name="Kegel J."/>
            <person name="Klute M.J."/>
            <person name="Kuo A."/>
            <person name="Lefebvre S.C."/>
            <person name="Maumus F."/>
            <person name="Mayer C."/>
            <person name="Miller J."/>
            <person name="Monier A."/>
            <person name="Salamov A."/>
            <person name="Young J."/>
            <person name="Aguilar M."/>
            <person name="Claverie J.M."/>
            <person name="Frickenhaus S."/>
            <person name="Gonzalez K."/>
            <person name="Herman E.K."/>
            <person name="Lin Y.C."/>
            <person name="Napier J."/>
            <person name="Ogata H."/>
            <person name="Sarno A.F."/>
            <person name="Shmutz J."/>
            <person name="Schroeder D."/>
            <person name="de Vargas C."/>
            <person name="Verret F."/>
            <person name="von Dassow P."/>
            <person name="Valentin K."/>
            <person name="Van de Peer Y."/>
            <person name="Wheeler G."/>
            <person name="Dacks J.B."/>
            <person name="Delwiche C.F."/>
            <person name="Dyhrman S.T."/>
            <person name="Glockner G."/>
            <person name="John U."/>
            <person name="Richards T."/>
            <person name="Worden A.Z."/>
            <person name="Zhang X."/>
            <person name="Grigoriev I.V."/>
            <person name="Allen A.E."/>
            <person name="Bidle K."/>
            <person name="Borodovsky M."/>
            <person name="Bowler C."/>
            <person name="Brownlee C."/>
            <person name="Cock J.M."/>
            <person name="Elias M."/>
            <person name="Gladyshev V.N."/>
            <person name="Groth M."/>
            <person name="Guda C."/>
            <person name="Hadaegh A."/>
            <person name="Iglesias-Rodriguez M.D."/>
            <person name="Jenkins J."/>
            <person name="Jones B.M."/>
            <person name="Lawson T."/>
            <person name="Leese F."/>
            <person name="Lindquist E."/>
            <person name="Lobanov A."/>
            <person name="Lomsadze A."/>
            <person name="Malik S.B."/>
            <person name="Marsh M.E."/>
            <person name="Mackinder L."/>
            <person name="Mock T."/>
            <person name="Mueller-Roeber B."/>
            <person name="Pagarete A."/>
            <person name="Parker M."/>
            <person name="Probert I."/>
            <person name="Quesneville H."/>
            <person name="Raines C."/>
            <person name="Rensing S.A."/>
            <person name="Riano-Pachon D.M."/>
            <person name="Richier S."/>
            <person name="Rokitta S."/>
            <person name="Shiraiwa Y."/>
            <person name="Soanes D.M."/>
            <person name="van der Giezen M."/>
            <person name="Wahlund T.M."/>
            <person name="Williams B."/>
            <person name="Wilson W."/>
            <person name="Wolfe G."/>
            <person name="Wurch L.L."/>
        </authorList>
    </citation>
    <scope>NUCLEOTIDE SEQUENCE</scope>
</reference>
<dbReference type="PaxDb" id="2903-EOD40995"/>
<feature type="region of interest" description="Disordered" evidence="1">
    <location>
        <begin position="22"/>
        <end position="93"/>
    </location>
</feature>
<keyword evidence="3" id="KW-1185">Reference proteome</keyword>
<dbReference type="GeneID" id="17286265"/>
<dbReference type="RefSeq" id="XP_005793424.1">
    <property type="nucleotide sequence ID" value="XM_005793367.1"/>
</dbReference>
<dbReference type="AlphaFoldDB" id="A0A0D3KZ10"/>
<evidence type="ECO:0000313" key="3">
    <source>
        <dbReference type="Proteomes" id="UP000013827"/>
    </source>
</evidence>
<dbReference type="EnsemblProtists" id="EOD40995">
    <property type="protein sequence ID" value="EOD40995"/>
    <property type="gene ID" value="EMIHUDRAFT_439424"/>
</dbReference>
<accession>A0A0D3KZ10</accession>
<dbReference type="Proteomes" id="UP000013827">
    <property type="component" value="Unassembled WGS sequence"/>
</dbReference>